<evidence type="ECO:0000313" key="3">
    <source>
        <dbReference type="Proteomes" id="UP000237647"/>
    </source>
</evidence>
<feature type="transmembrane region" description="Helical" evidence="1">
    <location>
        <begin position="70"/>
        <end position="88"/>
    </location>
</feature>
<keyword evidence="1" id="KW-0812">Transmembrane</keyword>
<evidence type="ECO:0000313" key="2">
    <source>
        <dbReference type="EMBL" id="PRY62786.1"/>
    </source>
</evidence>
<dbReference type="AlphaFoldDB" id="A0A2T0UXY4"/>
<gene>
    <name evidence="2" type="ORF">B0H98_11074</name>
</gene>
<sequence>MTHTLTPPLGLHAYMACRRSGTQLICIYCTFLSLYWEGLARHSRTGPTQDCQLGQAQDDKPFKGPTMLTVFIYLMIFVGVTVALYQVYEVNYNINFANDLKLSDADKAHLSELAQKAEVAKRGDASAFNQAVARIFGSELDPHIVLRAFSEEKLSTYAIPLVRRRKRLENGREASLCHLPRRNIRVLMISLVIVNSMLAQFLGGMSIFTLLYPATSPAFTWLNSPAILMLLTFLLIAVSHGISRFDMYRHDLYQIGELMRQAPEGRPLQGQSA</sequence>
<protein>
    <submittedName>
        <fullName evidence="2">Uncharacterized protein</fullName>
    </submittedName>
</protein>
<keyword evidence="1" id="KW-0472">Membrane</keyword>
<reference evidence="2 3" key="1">
    <citation type="submission" date="2018-03" db="EMBL/GenBank/DDBJ databases">
        <title>Genomic Encyclopedia of Type Strains, Phase III (KMG-III): the genomes of soil and plant-associated and newly described type strains.</title>
        <authorList>
            <person name="Whitman W."/>
        </authorList>
    </citation>
    <scope>NUCLEOTIDE SEQUENCE [LARGE SCALE GENOMIC DNA]</scope>
    <source>
        <strain evidence="2 3">CGMCC 1.12152</strain>
    </source>
</reference>
<comment type="caution">
    <text evidence="2">The sequence shown here is derived from an EMBL/GenBank/DDBJ whole genome shotgun (WGS) entry which is preliminary data.</text>
</comment>
<proteinExistence type="predicted"/>
<feature type="transmembrane region" description="Helical" evidence="1">
    <location>
        <begin position="186"/>
        <end position="212"/>
    </location>
</feature>
<dbReference type="EMBL" id="PVTK01000010">
    <property type="protein sequence ID" value="PRY62786.1"/>
    <property type="molecule type" value="Genomic_DNA"/>
</dbReference>
<name>A0A2T0UXY4_9GAMM</name>
<organism evidence="2 3">
    <name type="scientific">Vreelandella songnenensis</name>
    <dbReference type="NCBI Taxonomy" id="1176243"/>
    <lineage>
        <taxon>Bacteria</taxon>
        <taxon>Pseudomonadati</taxon>
        <taxon>Pseudomonadota</taxon>
        <taxon>Gammaproteobacteria</taxon>
        <taxon>Oceanospirillales</taxon>
        <taxon>Halomonadaceae</taxon>
        <taxon>Vreelandella</taxon>
    </lineage>
</organism>
<keyword evidence="1" id="KW-1133">Transmembrane helix</keyword>
<accession>A0A2T0UXY4</accession>
<keyword evidence="3" id="KW-1185">Reference proteome</keyword>
<feature type="transmembrane region" description="Helical" evidence="1">
    <location>
        <begin position="218"/>
        <end position="239"/>
    </location>
</feature>
<evidence type="ECO:0000256" key="1">
    <source>
        <dbReference type="SAM" id="Phobius"/>
    </source>
</evidence>
<dbReference type="Proteomes" id="UP000237647">
    <property type="component" value="Unassembled WGS sequence"/>
</dbReference>